<evidence type="ECO:0000256" key="2">
    <source>
        <dbReference type="SAM" id="MobiDB-lite"/>
    </source>
</evidence>
<dbReference type="InterPro" id="IPR017819">
    <property type="entry name" value="Plasmid_partition_RepB"/>
</dbReference>
<dbReference type="OrthoDB" id="7908920at2"/>
<dbReference type="InterPro" id="IPR036086">
    <property type="entry name" value="ParB/Sulfiredoxin_sf"/>
</dbReference>
<dbReference type="NCBIfam" id="TIGR03454">
    <property type="entry name" value="partition_RepB"/>
    <property type="match status" value="1"/>
</dbReference>
<dbReference type="GO" id="GO:0003677">
    <property type="term" value="F:DNA binding"/>
    <property type="evidence" value="ECO:0007669"/>
    <property type="project" value="InterPro"/>
</dbReference>
<dbReference type="Gene3D" id="3.90.1530.30">
    <property type="match status" value="1"/>
</dbReference>
<dbReference type="InterPro" id="IPR004437">
    <property type="entry name" value="ParB/RepB/Spo0J"/>
</dbReference>
<feature type="region of interest" description="Disordered" evidence="2">
    <location>
        <begin position="1"/>
        <end position="32"/>
    </location>
</feature>
<dbReference type="PANTHER" id="PTHR33375">
    <property type="entry name" value="CHROMOSOME-PARTITIONING PROTEIN PARB-RELATED"/>
    <property type="match status" value="1"/>
</dbReference>
<dbReference type="InterPro" id="IPR037972">
    <property type="entry name" value="RepB_N"/>
</dbReference>
<dbReference type="AlphaFoldDB" id="A0A0L8BV61"/>
<evidence type="ECO:0000313" key="5">
    <source>
        <dbReference type="Proteomes" id="UP000037425"/>
    </source>
</evidence>
<proteinExistence type="inferred from homology"/>
<name>A0A0L8BV61_ENSAD</name>
<dbReference type="EMBL" id="LGAP01000007">
    <property type="protein sequence ID" value="KOF18445.1"/>
    <property type="molecule type" value="Genomic_DNA"/>
</dbReference>
<dbReference type="Pfam" id="PF02195">
    <property type="entry name" value="ParB_N"/>
    <property type="match status" value="1"/>
</dbReference>
<dbReference type="SMART" id="SM00470">
    <property type="entry name" value="ParB"/>
    <property type="match status" value="1"/>
</dbReference>
<feature type="domain" description="ParB-like N-terminal" evidence="3">
    <location>
        <begin position="65"/>
        <end position="157"/>
    </location>
</feature>
<comment type="similarity">
    <text evidence="1">Belongs to the ParB family.</text>
</comment>
<dbReference type="GO" id="GO:0005694">
    <property type="term" value="C:chromosome"/>
    <property type="evidence" value="ECO:0007669"/>
    <property type="project" value="TreeGrafter"/>
</dbReference>
<dbReference type="PATRIC" id="fig|106592.7.peg.7006"/>
<evidence type="ECO:0000259" key="3">
    <source>
        <dbReference type="SMART" id="SM00470"/>
    </source>
</evidence>
<evidence type="ECO:0000313" key="4">
    <source>
        <dbReference type="EMBL" id="KOF18445.1"/>
    </source>
</evidence>
<dbReference type="InterPro" id="IPR003115">
    <property type="entry name" value="ParB_N"/>
</dbReference>
<sequence>MSKRTQSIRSMFAGQSEHAVDNDVKRPSLPRVSSGAVRSLKDTFSDVEKEYEVLRAKLASGQIAVEIDPSLIDPSPLADRFSEQDAVSFEALKTSIRERGQEIPVLVREHPSVTGRYQSAYGHRRIRAARALNIPVRAYVRTLTDEDLVVAQGVENSAREDLSFIERAVFAGRLEDAGFARALIQSALSVDRAEVSKLVAVARALPGELVDAIGRAPKIGRGRWQSLVDAIGNEAALKRALAVATKPGFATRETDDRFMVAFTAATKSEEGPAAQLAPEVVTTGSGAEIGKVATTDKQWRLSIRRDRNDGFADYLTAKLPELFEAYEAALTEKQSSAE</sequence>
<dbReference type="InterPro" id="IPR050336">
    <property type="entry name" value="Chromosome_partition/occlusion"/>
</dbReference>
<dbReference type="PANTHER" id="PTHR33375:SF1">
    <property type="entry name" value="CHROMOSOME-PARTITIONING PROTEIN PARB-RELATED"/>
    <property type="match status" value="1"/>
</dbReference>
<dbReference type="NCBIfam" id="TIGR00180">
    <property type="entry name" value="parB_part"/>
    <property type="match status" value="1"/>
</dbReference>
<gene>
    <name evidence="4" type="ORF">AC244_13810</name>
</gene>
<dbReference type="SUPFAM" id="SSF110849">
    <property type="entry name" value="ParB/Sulfiredoxin"/>
    <property type="match status" value="1"/>
</dbReference>
<dbReference type="GO" id="GO:0007059">
    <property type="term" value="P:chromosome segregation"/>
    <property type="evidence" value="ECO:0007669"/>
    <property type="project" value="TreeGrafter"/>
</dbReference>
<dbReference type="Proteomes" id="UP000037425">
    <property type="component" value="Unassembled WGS sequence"/>
</dbReference>
<protein>
    <submittedName>
        <fullName evidence="4">Chromosome partitioning protein ParB</fullName>
    </submittedName>
</protein>
<accession>A0A0L8BV61</accession>
<reference evidence="5" key="1">
    <citation type="submission" date="2015-07" db="EMBL/GenBank/DDBJ databases">
        <title>Whole genome sequence of an Ensifer adhaerens strain isolated from a cave pool in the Wind Cave National Park.</title>
        <authorList>
            <person name="Eng W.W.H."/>
            <person name="Gan H.M."/>
            <person name="Barton H.A."/>
            <person name="Savka M.A."/>
        </authorList>
    </citation>
    <scope>NUCLEOTIDE SEQUENCE [LARGE SCALE GENOMIC DNA]</scope>
    <source>
        <strain evidence="5">SD006</strain>
    </source>
</reference>
<dbReference type="RefSeq" id="WP_053249402.1">
    <property type="nucleotide sequence ID" value="NZ_LGAP01000007.1"/>
</dbReference>
<dbReference type="Gene3D" id="1.10.10.2830">
    <property type="match status" value="1"/>
</dbReference>
<dbReference type="Pfam" id="PF07506">
    <property type="entry name" value="RepB"/>
    <property type="match status" value="1"/>
</dbReference>
<dbReference type="InterPro" id="IPR011111">
    <property type="entry name" value="Plasmid_RepB"/>
</dbReference>
<organism evidence="4 5">
    <name type="scientific">Ensifer adhaerens</name>
    <name type="common">Sinorhizobium morelense</name>
    <dbReference type="NCBI Taxonomy" id="106592"/>
    <lineage>
        <taxon>Bacteria</taxon>
        <taxon>Pseudomonadati</taxon>
        <taxon>Pseudomonadota</taxon>
        <taxon>Alphaproteobacteria</taxon>
        <taxon>Hyphomicrobiales</taxon>
        <taxon>Rhizobiaceae</taxon>
        <taxon>Sinorhizobium/Ensifer group</taxon>
        <taxon>Ensifer</taxon>
    </lineage>
</organism>
<comment type="caution">
    <text evidence="4">The sequence shown here is derived from an EMBL/GenBank/DDBJ whole genome shotgun (WGS) entry which is preliminary data.</text>
</comment>
<evidence type="ECO:0000256" key="1">
    <source>
        <dbReference type="ARBA" id="ARBA00006295"/>
    </source>
</evidence>
<dbReference type="CDD" id="cd16405">
    <property type="entry name" value="RepB_like_N"/>
    <property type="match status" value="1"/>
</dbReference>
<dbReference type="SUPFAM" id="SSF109709">
    <property type="entry name" value="KorB DNA-binding domain-like"/>
    <property type="match status" value="1"/>
</dbReference>